<name>A0A6C0CN87_9ZZZZ</name>
<organism evidence="1">
    <name type="scientific">viral metagenome</name>
    <dbReference type="NCBI Taxonomy" id="1070528"/>
    <lineage>
        <taxon>unclassified sequences</taxon>
        <taxon>metagenomes</taxon>
        <taxon>organismal metagenomes</taxon>
    </lineage>
</organism>
<reference evidence="1" key="1">
    <citation type="journal article" date="2020" name="Nature">
        <title>Giant virus diversity and host interactions through global metagenomics.</title>
        <authorList>
            <person name="Schulz F."/>
            <person name="Roux S."/>
            <person name="Paez-Espino D."/>
            <person name="Jungbluth S."/>
            <person name="Walsh D.A."/>
            <person name="Denef V.J."/>
            <person name="McMahon K.D."/>
            <person name="Konstantinidis K.T."/>
            <person name="Eloe-Fadrosh E.A."/>
            <person name="Kyrpides N.C."/>
            <person name="Woyke T."/>
        </authorList>
    </citation>
    <scope>NUCLEOTIDE SEQUENCE</scope>
    <source>
        <strain evidence="1">GVMAG-M-3300021389-45</strain>
    </source>
</reference>
<protein>
    <submittedName>
        <fullName evidence="1">Uncharacterized protein</fullName>
    </submittedName>
</protein>
<dbReference type="AlphaFoldDB" id="A0A6C0CN87"/>
<evidence type="ECO:0000313" key="1">
    <source>
        <dbReference type="EMBL" id="QHT05753.1"/>
    </source>
</evidence>
<sequence>MNDKEIDNLYNTNTFNELTVASAKLLVKHKNNRSMTVKIMNRYKDHKNLLGRGMHRVRVYSMVTGKNKLGEMGSIVIKKSKSVANHIRTERRTSSKNLNLRISATTIVSPKRTFTFLGRKVKDFIIVPPQLDLDLTKEYAKFIIKQLDDIKIKFTALTADYGGVIFI</sequence>
<proteinExistence type="predicted"/>
<accession>A0A6C0CN87</accession>
<dbReference type="EMBL" id="MN739459">
    <property type="protein sequence ID" value="QHT05753.1"/>
    <property type="molecule type" value="Genomic_DNA"/>
</dbReference>